<evidence type="ECO:0000313" key="1">
    <source>
        <dbReference type="EMBL" id="PKR83780.1"/>
    </source>
</evidence>
<keyword evidence="2" id="KW-1185">Reference proteome</keyword>
<accession>A0A2N3LGM1</accession>
<dbReference type="RefSeq" id="WP_101355478.1">
    <property type="nucleotide sequence ID" value="NZ_PIQO01000015.1"/>
</dbReference>
<sequence>MNQLNIRFREILSHGRFIRGDYFLVCHGYKQSNQVVKIQTYFSLSHALQSTSHQDSDSSSIIYITPLREWTTLKIQALIKAQYVDIYMYIDLKKNSISLEVIPDQNIVLSDTQVAMIVSCFGIKQGNRVLYFKNFHRIKAWKKQTTEIRP</sequence>
<proteinExistence type="predicted"/>
<gene>
    <name evidence="1" type="ORF">CWO92_17370</name>
</gene>
<name>A0A2N3LGM1_9BACI</name>
<organism evidence="1 2">
    <name type="scientific">Heyndrickxia camelliae</name>
    <dbReference type="NCBI Taxonomy" id="1707093"/>
    <lineage>
        <taxon>Bacteria</taxon>
        <taxon>Bacillati</taxon>
        <taxon>Bacillota</taxon>
        <taxon>Bacilli</taxon>
        <taxon>Bacillales</taxon>
        <taxon>Bacillaceae</taxon>
        <taxon>Heyndrickxia</taxon>
    </lineage>
</organism>
<comment type="caution">
    <text evidence="1">The sequence shown here is derived from an EMBL/GenBank/DDBJ whole genome shotgun (WGS) entry which is preliminary data.</text>
</comment>
<evidence type="ECO:0000313" key="2">
    <source>
        <dbReference type="Proteomes" id="UP000233440"/>
    </source>
</evidence>
<dbReference type="OrthoDB" id="2939697at2"/>
<dbReference type="EMBL" id="PIQO01000015">
    <property type="protein sequence ID" value="PKR83780.1"/>
    <property type="molecule type" value="Genomic_DNA"/>
</dbReference>
<protein>
    <submittedName>
        <fullName evidence="1">Uncharacterized protein</fullName>
    </submittedName>
</protein>
<reference evidence="1 2" key="1">
    <citation type="submission" date="2017-11" db="EMBL/GenBank/DDBJ databases">
        <title>Bacillus camelliae sp. nov., isolated from pu'er tea.</title>
        <authorList>
            <person name="Niu L."/>
        </authorList>
    </citation>
    <scope>NUCLEOTIDE SEQUENCE [LARGE SCALE GENOMIC DNA]</scope>
    <source>
        <strain evidence="1 2">7578-1</strain>
    </source>
</reference>
<dbReference type="AlphaFoldDB" id="A0A2N3LGM1"/>
<dbReference type="Proteomes" id="UP000233440">
    <property type="component" value="Unassembled WGS sequence"/>
</dbReference>